<reference evidence="1 2" key="1">
    <citation type="submission" date="2020-03" db="EMBL/GenBank/DDBJ databases">
        <title>Genomic Encyclopedia of Type Strains, Phase IV (KMG-IV): sequencing the most valuable type-strain genomes for metagenomic binning, comparative biology and taxonomic classification.</title>
        <authorList>
            <person name="Goeker M."/>
        </authorList>
    </citation>
    <scope>NUCLEOTIDE SEQUENCE [LARGE SCALE GENOMIC DNA]</scope>
    <source>
        <strain evidence="1 2">DSM 29762</strain>
    </source>
</reference>
<dbReference type="NCBIfam" id="TIGR04131">
    <property type="entry name" value="Bac_Flav_CTERM"/>
    <property type="match status" value="1"/>
</dbReference>
<name>A0A846QVW4_9FLAO</name>
<dbReference type="Pfam" id="PF13585">
    <property type="entry name" value="CHU_C"/>
    <property type="match status" value="1"/>
</dbReference>
<dbReference type="Gene3D" id="2.60.40.10">
    <property type="entry name" value="Immunoglobulins"/>
    <property type="match status" value="1"/>
</dbReference>
<organism evidence="1 2">
    <name type="scientific">Saonia flava</name>
    <dbReference type="NCBI Taxonomy" id="523696"/>
    <lineage>
        <taxon>Bacteria</taxon>
        <taxon>Pseudomonadati</taxon>
        <taxon>Bacteroidota</taxon>
        <taxon>Flavobacteriia</taxon>
        <taxon>Flavobacteriales</taxon>
        <taxon>Flavobacteriaceae</taxon>
        <taxon>Saonia</taxon>
    </lineage>
</organism>
<evidence type="ECO:0000313" key="2">
    <source>
        <dbReference type="Proteomes" id="UP000590442"/>
    </source>
</evidence>
<sequence length="464" mass="51534">MRKRALYFLLSIIGYISYGQTCPSLTYPPNGSTDIPVDATLSWPAVNGISGLVISLGTTPDGIDILNRRTSGPINSYKPEVGLPENTLIYVSIILFVPNEPPIICDSQSFYTGDVTTPPPCTQLNEPVDNQTTVDVGTKIEWDYASTATGYRLSIGTTPSGTEILNNQDVGNVLSYGPPSNLPLDTTIYVQIVPYNENGDTGPCIEESFTTGVVAASCFQPPINIPDYVSICEDSLPTTLFGNRLADGHRWYKLNDDGTEILLSEENAVPISQIGQYKYEVYNSYQIDCINSKTFNVRLSEKPIIREVQVSQESGEMRIAVQVDGNGDYEYALNINGPYQNSSIFNNLPLNEHTIHVRDKNGCGMHEKKVERDLTTEDFPKFFTPNGDGINDFWQFIHPKEIGEVSVNIIRIFDRYGNFLAQIDPNSQGWDGNLNGSPLPPSSYWFNAISLKKQEIQGYFVLKR</sequence>
<accession>A0A846QVW4</accession>
<dbReference type="AlphaFoldDB" id="A0A846QVW4"/>
<gene>
    <name evidence="1" type="ORF">GGR42_002942</name>
</gene>
<dbReference type="EMBL" id="JAATJJ010000002">
    <property type="protein sequence ID" value="NJB72451.1"/>
    <property type="molecule type" value="Genomic_DNA"/>
</dbReference>
<protein>
    <submittedName>
        <fullName evidence="1">Gliding motility-associated-like protein</fullName>
    </submittedName>
</protein>
<keyword evidence="2" id="KW-1185">Reference proteome</keyword>
<proteinExistence type="predicted"/>
<dbReference type="RefSeq" id="WP_167965477.1">
    <property type="nucleotide sequence ID" value="NZ_JAATJJ010000002.1"/>
</dbReference>
<dbReference type="InterPro" id="IPR026341">
    <property type="entry name" value="T9SS_type_B"/>
</dbReference>
<dbReference type="InterPro" id="IPR013783">
    <property type="entry name" value="Ig-like_fold"/>
</dbReference>
<comment type="caution">
    <text evidence="1">The sequence shown here is derived from an EMBL/GenBank/DDBJ whole genome shotgun (WGS) entry which is preliminary data.</text>
</comment>
<dbReference type="Proteomes" id="UP000590442">
    <property type="component" value="Unassembled WGS sequence"/>
</dbReference>
<evidence type="ECO:0000313" key="1">
    <source>
        <dbReference type="EMBL" id="NJB72451.1"/>
    </source>
</evidence>